<dbReference type="AlphaFoldDB" id="K5X781"/>
<evidence type="ECO:0000313" key="1">
    <source>
        <dbReference type="EMBL" id="EKM58727.1"/>
    </source>
</evidence>
<dbReference type="KEGG" id="pco:PHACADRAFT_207500"/>
<organism evidence="1 2">
    <name type="scientific">Phanerochaete carnosa (strain HHB-10118-sp)</name>
    <name type="common">White-rot fungus</name>
    <name type="synonym">Peniophora carnosa</name>
    <dbReference type="NCBI Taxonomy" id="650164"/>
    <lineage>
        <taxon>Eukaryota</taxon>
        <taxon>Fungi</taxon>
        <taxon>Dikarya</taxon>
        <taxon>Basidiomycota</taxon>
        <taxon>Agaricomycotina</taxon>
        <taxon>Agaricomycetes</taxon>
        <taxon>Polyporales</taxon>
        <taxon>Phanerochaetaceae</taxon>
        <taxon>Phanerochaete</taxon>
    </lineage>
</organism>
<accession>K5X781</accession>
<dbReference type="RefSeq" id="XP_007394023.1">
    <property type="nucleotide sequence ID" value="XM_007393961.1"/>
</dbReference>
<dbReference type="InParanoid" id="K5X781"/>
<dbReference type="EMBL" id="JH930470">
    <property type="protein sequence ID" value="EKM58727.1"/>
    <property type="molecule type" value="Genomic_DNA"/>
</dbReference>
<evidence type="ECO:0000313" key="2">
    <source>
        <dbReference type="Proteomes" id="UP000008370"/>
    </source>
</evidence>
<reference evidence="1 2" key="1">
    <citation type="journal article" date="2012" name="BMC Genomics">
        <title>Comparative genomics of the white-rot fungi, Phanerochaete carnosa and P. chrysosporium, to elucidate the genetic basis of the distinct wood types they colonize.</title>
        <authorList>
            <person name="Suzuki H."/>
            <person name="MacDonald J."/>
            <person name="Syed K."/>
            <person name="Salamov A."/>
            <person name="Hori C."/>
            <person name="Aerts A."/>
            <person name="Henrissat B."/>
            <person name="Wiebenga A."/>
            <person name="vanKuyk P.A."/>
            <person name="Barry K."/>
            <person name="Lindquist E."/>
            <person name="LaButti K."/>
            <person name="Lapidus A."/>
            <person name="Lucas S."/>
            <person name="Coutinho P."/>
            <person name="Gong Y."/>
            <person name="Samejima M."/>
            <person name="Mahadevan R."/>
            <person name="Abou-Zaid M."/>
            <person name="de Vries R.P."/>
            <person name="Igarashi K."/>
            <person name="Yadav J.S."/>
            <person name="Grigoriev I.V."/>
            <person name="Master E.R."/>
        </authorList>
    </citation>
    <scope>NUCLEOTIDE SEQUENCE [LARGE SCALE GENOMIC DNA]</scope>
    <source>
        <strain evidence="1 2">HHB-10118-sp</strain>
    </source>
</reference>
<gene>
    <name evidence="1" type="ORF">PHACADRAFT_207500</name>
</gene>
<sequence length="145" mass="16012">MLDTSAWPTYAEQLAGRGYGFPLWHPELSQFGTGITYEVEIGDVGFVSEGSDDCSTLCVRAVVLSTLTRYSTATAAVACYEDFHSVFPPDNHPDGLKKGNVMKKMLSRGIDVRLGKHGVTFVCVNDDIRKTPHKDAHKEDIDIIY</sequence>
<proteinExistence type="predicted"/>
<protein>
    <submittedName>
        <fullName evidence="1">Uncharacterized protein</fullName>
    </submittedName>
</protein>
<keyword evidence="2" id="KW-1185">Reference proteome</keyword>
<dbReference type="GeneID" id="18912621"/>
<dbReference type="HOGENOM" id="CLU_1787501_0_0_1"/>
<name>K5X781_PHACS</name>
<dbReference type="Proteomes" id="UP000008370">
    <property type="component" value="Unassembled WGS sequence"/>
</dbReference>